<sequence length="311" mass="35363">MSIVHITAPEVLQIPVCTNQQLVTSQTSVVQVALDKNFECELIPDACQSGSNANATNLVLNNEQPTVATSNKLVTVSKAVTVGVVHPEMTVPTDTHLIEATAANRNHNTYTGYDELSSDPNECELIHDTTITTYLSNDEAISEDPHIIHQFSNVTDFQGTEPDCPKGFTQVINKKKLSKTPQEDKQLYYEVGYSSRLMITRSQSKQPRDETDYFLYPVDARLESPHQLAEALQRYKTSCPNSKTYQPYLRNAIRFHNKYNRTISSSMGIPTRNFNCYCLSYLYFLITHLYFLFPCIFQVFLNNYYSLRPNL</sequence>
<feature type="transmembrane region" description="Helical" evidence="1">
    <location>
        <begin position="281"/>
        <end position="301"/>
    </location>
</feature>
<proteinExistence type="predicted"/>
<dbReference type="AlphaFoldDB" id="A0A9P1EHB1"/>
<evidence type="ECO:0000313" key="3">
    <source>
        <dbReference type="Proteomes" id="UP001152484"/>
    </source>
</evidence>
<keyword evidence="1" id="KW-0472">Membrane</keyword>
<dbReference type="EMBL" id="CAMAPE010000045">
    <property type="protein sequence ID" value="CAH9104147.1"/>
    <property type="molecule type" value="Genomic_DNA"/>
</dbReference>
<protein>
    <submittedName>
        <fullName evidence="2">Uncharacterized protein</fullName>
    </submittedName>
</protein>
<keyword evidence="1" id="KW-1133">Transmembrane helix</keyword>
<reference evidence="2" key="1">
    <citation type="submission" date="2022-07" db="EMBL/GenBank/DDBJ databases">
        <authorList>
            <person name="Macas J."/>
            <person name="Novak P."/>
            <person name="Neumann P."/>
        </authorList>
    </citation>
    <scope>NUCLEOTIDE SEQUENCE</scope>
</reference>
<evidence type="ECO:0000256" key="1">
    <source>
        <dbReference type="SAM" id="Phobius"/>
    </source>
</evidence>
<dbReference type="Proteomes" id="UP001152484">
    <property type="component" value="Unassembled WGS sequence"/>
</dbReference>
<accession>A0A9P1EHB1</accession>
<name>A0A9P1EHB1_CUSEU</name>
<comment type="caution">
    <text evidence="2">The sequence shown here is derived from an EMBL/GenBank/DDBJ whole genome shotgun (WGS) entry which is preliminary data.</text>
</comment>
<keyword evidence="1" id="KW-0812">Transmembrane</keyword>
<organism evidence="2 3">
    <name type="scientific">Cuscuta europaea</name>
    <name type="common">European dodder</name>
    <dbReference type="NCBI Taxonomy" id="41803"/>
    <lineage>
        <taxon>Eukaryota</taxon>
        <taxon>Viridiplantae</taxon>
        <taxon>Streptophyta</taxon>
        <taxon>Embryophyta</taxon>
        <taxon>Tracheophyta</taxon>
        <taxon>Spermatophyta</taxon>
        <taxon>Magnoliopsida</taxon>
        <taxon>eudicotyledons</taxon>
        <taxon>Gunneridae</taxon>
        <taxon>Pentapetalae</taxon>
        <taxon>asterids</taxon>
        <taxon>lamiids</taxon>
        <taxon>Solanales</taxon>
        <taxon>Convolvulaceae</taxon>
        <taxon>Cuscuteae</taxon>
        <taxon>Cuscuta</taxon>
        <taxon>Cuscuta subgen. Cuscuta</taxon>
    </lineage>
</organism>
<gene>
    <name evidence="2" type="ORF">CEURO_LOCUS16434</name>
</gene>
<evidence type="ECO:0000313" key="2">
    <source>
        <dbReference type="EMBL" id="CAH9104147.1"/>
    </source>
</evidence>
<keyword evidence="3" id="KW-1185">Reference proteome</keyword>